<evidence type="ECO:0000313" key="13">
    <source>
        <dbReference type="EMBL" id="CAC5408910.1"/>
    </source>
</evidence>
<name>A0A6J8DPU8_MYTCO</name>
<dbReference type="EMBL" id="CACVKT020007612">
    <property type="protein sequence ID" value="CAC5408910.1"/>
    <property type="molecule type" value="Genomic_DNA"/>
</dbReference>
<proteinExistence type="inferred from homology"/>
<feature type="domain" description="Rab3GAP catalytic subunit C-terminal" evidence="12">
    <location>
        <begin position="801"/>
        <end position="994"/>
    </location>
</feature>
<evidence type="ECO:0000256" key="5">
    <source>
        <dbReference type="ARBA" id="ARBA00015817"/>
    </source>
</evidence>
<evidence type="ECO:0000256" key="10">
    <source>
        <dbReference type="SAM" id="MobiDB-lite"/>
    </source>
</evidence>
<feature type="domain" description="Rab3GAP catalytic subunit conserved" evidence="11">
    <location>
        <begin position="632"/>
        <end position="789"/>
    </location>
</feature>
<feature type="compositionally biased region" description="Basic and acidic residues" evidence="10">
    <location>
        <begin position="556"/>
        <end position="578"/>
    </location>
</feature>
<comment type="subcellular location">
    <subcellularLocation>
        <location evidence="3">Cytoplasm</location>
    </subcellularLocation>
    <subcellularLocation>
        <location evidence="2">Endoplasmic reticulum</location>
    </subcellularLocation>
    <subcellularLocation>
        <location evidence="1">Golgi apparatus</location>
        <location evidence="1">cis-Golgi network</location>
    </subcellularLocation>
</comment>
<feature type="compositionally biased region" description="Low complexity" evidence="10">
    <location>
        <begin position="541"/>
        <end position="555"/>
    </location>
</feature>
<evidence type="ECO:0000259" key="12">
    <source>
        <dbReference type="Pfam" id="PF19533"/>
    </source>
</evidence>
<dbReference type="OrthoDB" id="17346at2759"/>
<evidence type="ECO:0000256" key="9">
    <source>
        <dbReference type="ARBA" id="ARBA00023034"/>
    </source>
</evidence>
<feature type="region of interest" description="Disordered" evidence="10">
    <location>
        <begin position="535"/>
        <end position="631"/>
    </location>
</feature>
<evidence type="ECO:0000256" key="4">
    <source>
        <dbReference type="ARBA" id="ARBA00008856"/>
    </source>
</evidence>
<dbReference type="InterPro" id="IPR045698">
    <property type="entry name" value="Rab3GAP1_C"/>
</dbReference>
<dbReference type="Proteomes" id="UP000507470">
    <property type="component" value="Unassembled WGS sequence"/>
</dbReference>
<evidence type="ECO:0000256" key="8">
    <source>
        <dbReference type="ARBA" id="ARBA00022824"/>
    </source>
</evidence>
<keyword evidence="14" id="KW-1185">Reference proteome</keyword>
<protein>
    <recommendedName>
        <fullName evidence="5">Rab3 GTPase-activating protein catalytic subunit</fullName>
    </recommendedName>
</protein>
<keyword evidence="7" id="KW-0963">Cytoplasm</keyword>
<dbReference type="GO" id="GO:0005794">
    <property type="term" value="C:Golgi apparatus"/>
    <property type="evidence" value="ECO:0007669"/>
    <property type="project" value="UniProtKB-SubCell"/>
</dbReference>
<dbReference type="GO" id="GO:0005783">
    <property type="term" value="C:endoplasmic reticulum"/>
    <property type="evidence" value="ECO:0007669"/>
    <property type="project" value="UniProtKB-SubCell"/>
</dbReference>
<evidence type="ECO:0000256" key="3">
    <source>
        <dbReference type="ARBA" id="ARBA00004496"/>
    </source>
</evidence>
<evidence type="ECO:0000256" key="6">
    <source>
        <dbReference type="ARBA" id="ARBA00022468"/>
    </source>
</evidence>
<keyword evidence="6" id="KW-0343">GTPase activation</keyword>
<evidence type="ECO:0000256" key="2">
    <source>
        <dbReference type="ARBA" id="ARBA00004240"/>
    </source>
</evidence>
<evidence type="ECO:0000256" key="1">
    <source>
        <dbReference type="ARBA" id="ARBA00004222"/>
    </source>
</evidence>
<feature type="compositionally biased region" description="Low complexity" evidence="10">
    <location>
        <begin position="619"/>
        <end position="629"/>
    </location>
</feature>
<keyword evidence="9" id="KW-0333">Golgi apparatus</keyword>
<dbReference type="Pfam" id="PF13890">
    <property type="entry name" value="Rab3-GTPase_cat"/>
    <property type="match status" value="1"/>
</dbReference>
<evidence type="ECO:0000259" key="11">
    <source>
        <dbReference type="Pfam" id="PF13890"/>
    </source>
</evidence>
<dbReference type="GO" id="GO:0005096">
    <property type="term" value="F:GTPase activator activity"/>
    <property type="evidence" value="ECO:0007669"/>
    <property type="project" value="UniProtKB-KW"/>
</dbReference>
<dbReference type="Pfam" id="PF19533">
    <property type="entry name" value="Rab3-GAP_cat_C"/>
    <property type="match status" value="1"/>
</dbReference>
<keyword evidence="8" id="KW-0256">Endoplasmic reticulum</keyword>
<organism evidence="13 14">
    <name type="scientific">Mytilus coruscus</name>
    <name type="common">Sea mussel</name>
    <dbReference type="NCBI Taxonomy" id="42192"/>
    <lineage>
        <taxon>Eukaryota</taxon>
        <taxon>Metazoa</taxon>
        <taxon>Spiralia</taxon>
        <taxon>Lophotrochozoa</taxon>
        <taxon>Mollusca</taxon>
        <taxon>Bivalvia</taxon>
        <taxon>Autobranchia</taxon>
        <taxon>Pteriomorphia</taxon>
        <taxon>Mytilida</taxon>
        <taxon>Mytiloidea</taxon>
        <taxon>Mytilidae</taxon>
        <taxon>Mytilinae</taxon>
        <taxon>Mytilus</taxon>
    </lineage>
</organism>
<dbReference type="PANTHER" id="PTHR21422">
    <property type="entry name" value="RAB3 GTPASE-ACTIVATING PROTEIN CATALYTIC SUBUNIT"/>
    <property type="match status" value="1"/>
</dbReference>
<dbReference type="InterPro" id="IPR045700">
    <property type="entry name" value="Rab3GAP1"/>
</dbReference>
<accession>A0A6J8DPU8</accession>
<dbReference type="PANTHER" id="PTHR21422:SF9">
    <property type="entry name" value="RAB3 GTPASE-ACTIVATING PROTEIN CATALYTIC SUBUNIT"/>
    <property type="match status" value="1"/>
</dbReference>
<evidence type="ECO:0000313" key="14">
    <source>
        <dbReference type="Proteomes" id="UP000507470"/>
    </source>
</evidence>
<gene>
    <name evidence="13" type="ORF">MCOR_42254</name>
</gene>
<dbReference type="AlphaFoldDB" id="A0A6J8DPU8"/>
<feature type="compositionally biased region" description="Acidic residues" evidence="10">
    <location>
        <begin position="581"/>
        <end position="590"/>
    </location>
</feature>
<dbReference type="InterPro" id="IPR026147">
    <property type="entry name" value="Rab3GAP1_conserved"/>
</dbReference>
<reference evidence="13 14" key="1">
    <citation type="submission" date="2020-06" db="EMBL/GenBank/DDBJ databases">
        <authorList>
            <person name="Li R."/>
            <person name="Bekaert M."/>
        </authorList>
    </citation>
    <scope>NUCLEOTIDE SEQUENCE [LARGE SCALE GENOMIC DNA]</scope>
    <source>
        <strain evidence="14">wild</strain>
    </source>
</reference>
<feature type="region of interest" description="Disordered" evidence="10">
    <location>
        <begin position="83"/>
        <end position="106"/>
    </location>
</feature>
<comment type="similarity">
    <text evidence="4">Belongs to the Rab3-GAP catalytic subunit family.</text>
</comment>
<sequence>MASDEDADVFEITDFTTASDWERFIARLEEVLHEWKLVNNKPKPPAAKDEFTSGEWLEKTDDICFADFKFLITYHYLNVSGSKSESLDRQSPDNDVEEEEKKEDETPTVLTDLMSTDNDFPSKAHCLVRLYGLQEFIVITPADRNKAIDSESRAKVLLSSVSVALTNSSSSIPVFIQIQQPWRQMYCGTSVMSEMSVEFDVIHLTRIPQQYSHLAGLLDVFKSKLATQVTPRPTVDVAEPPDLSSPMEDEIGCSSFGSLPFGAIEDPISALQLFCSWYSLSEDMIVENQNYSDLDPLLAPQWTAKIKKTEDPQCLLGTYIHKFLKHCYSKETTRDLLWNILSEEVENDASADISQALHRLTENKVGYNIPSLSNVVSKAGSRLAVKQAEAPISQDTINDILLFLFPDAKDPLEKANDDSETENACENNNPSKFTALLESLPKRLKTAPTDSLVYRLAVCLCIVNKNYGGLKGLAQLWQEFVLEMRYRWENKYELEGVSKSAPHLGSCLLYQKLQMLNSCIEKKIQRETLFKGYTSQTNLDSNSSEMEVENNSESNGKCESENKKRKECCSNKLDRKTSDSSADDDDEFYECQDSPSKSPTELDKDVDEKEDFSETMDTSQSESSSFVDSVTHKPEGRLSAFNDIQLLSTGEQLYVPVTQEPAPMTEDMLEEHAEILAKLGTSAEGAQLRARMQSACLISDMDVLNFAANPGCVLEDFVRWYSPRDWIEDESTMSNDNTQTKPKGYLSPRMQIPGNVWYEAWQSAKPVPAHRQKRLFDDTKEAEKVLHFLSAMKPADVILQLMPCLIHAAIIKVVENDDSDIPRLKDILDQVITRASKVTRAFNQNAKHYEDLLRMITTLENMIAQAKSLRTKFTTDLWKDCDKEEELSQFLTQLLQKPEVDIEGASQGTVGSCLHQLFIAQQKEVNMIGEEESLSENKNSAISDFPQPSAREYILRTMAPRPAPYSKTLPQKMFCSIMVGHHFQLAGAFTSDSLFQ</sequence>
<evidence type="ECO:0000256" key="7">
    <source>
        <dbReference type="ARBA" id="ARBA00022490"/>
    </source>
</evidence>